<gene>
    <name evidence="2" type="primary">ANK2</name>
</gene>
<dbReference type="Proteomes" id="UP000694850">
    <property type="component" value="Unplaced"/>
</dbReference>
<proteinExistence type="predicted"/>
<name>A0AC54Z7J9_ORYAF</name>
<dbReference type="RefSeq" id="XP_042636864.1">
    <property type="nucleotide sequence ID" value="XM_042780930.1"/>
</dbReference>
<accession>A0AC54Z7J9</accession>
<organism evidence="1 2">
    <name type="scientific">Orycteropus afer afer</name>
    <dbReference type="NCBI Taxonomy" id="1230840"/>
    <lineage>
        <taxon>Eukaryota</taxon>
        <taxon>Metazoa</taxon>
        <taxon>Chordata</taxon>
        <taxon>Craniata</taxon>
        <taxon>Vertebrata</taxon>
        <taxon>Euteleostomi</taxon>
        <taxon>Mammalia</taxon>
        <taxon>Eutheria</taxon>
        <taxon>Afrotheria</taxon>
        <taxon>Tubulidentata</taxon>
        <taxon>Orycteropodidae</taxon>
        <taxon>Orycteropus</taxon>
    </lineage>
</organism>
<evidence type="ECO:0000313" key="1">
    <source>
        <dbReference type="Proteomes" id="UP000694850"/>
    </source>
</evidence>
<protein>
    <submittedName>
        <fullName evidence="2">Ankyrin-2</fullName>
    </submittedName>
</protein>
<keyword evidence="1" id="KW-1185">Reference proteome</keyword>
<evidence type="ECO:0000313" key="2">
    <source>
        <dbReference type="RefSeq" id="XP_042636864.1"/>
    </source>
</evidence>
<reference evidence="2" key="1">
    <citation type="submission" date="2025-08" db="UniProtKB">
        <authorList>
            <consortium name="RefSeq"/>
        </authorList>
    </citation>
    <scope>IDENTIFICATION</scope>
</reference>
<sequence length="4178" mass="459448">MGNAPLCPSCHVDKSIRAQGNMQELDKSPDYYGYNSEDVTEPGVRSDSNASFLRAARAGNLDKVVEYLKGGIDINTCNQNGLNALHLAAKEGHVGLVQELLGRGSAVDSATKKGNTALHIASLAGQAEVVKVLVKEGANINAQSQNGFTPLYMAAQENHIDVVKYLLENGANQSTATEDGFTPLAVALQQGHNQAVAILLENDTKGKVRLPALHIAARKDDTKSAALLLQNDHNADVQSKMMVNRTTESGFTPLHIAAHYGNVNVATLLLNRGAAVDFTARNGITPLHVASKRGNTNMVKLLLDRGGQIDAKTRDGLTPLHCAARSGHDQVVELLLERGAPLLARTKNGLSPLHMAAQGDHVECVKHLLQHKAPVDDVTLDYLTALHVAAHCGHYRVTKLLLDKRANPNARALNGFTPLHIACKKNRIKVMELLVKYGASIQAITESGLTPIHVAAFMGHLNIVLLLLQNGASPDVTNIRGETALHMAARAGQVEVVRCLLRNGALVDARAREEQTPLHIASRLGKTEIVQLLLQHMAHPDAATTNGYTPLHISAREGQVDVASVLLEAGAAHSLATKKGFTPLHVAAKYGSLDVAKLLLQRRAAADSAGKNGLTPLHVAAHYDNQKVALLLLEKGASPHATAKNGYTPLHIAAKKNQMQIASTLLNYGAETNIVTKQGVTPLHLASQEGHTDMVTLLLDKGANIHMSTKSGLTSLHLAAQEDKVNVADILTKHGADQDAHTKLGYTPLIVACHYGNVKMVNFLLKQGADVNAKTKNGYTPLHQAAQQGHTHIINVLLQHGAKPNATTTNGNTALAIAKRLGYISVVDTLKVVTEEVTTTTTTITEKHKLNVPETMTEVLDVSDEEAFKHFGDHFIDGEAFSDSGDDTMTGDGGEYLRPEDLKELGDDSLPSSQFLDGMNYLRYSLEGGRSDSLRSFSSDRSHTLSHASYLRDSAMIDDTVVIPSHQVSTLAKEAERNSYRLSWGTENLDNVALSSSPIHSGRASPCFDRDNSSFLVSFMVDARGGAMRGCRHNGLRIIIPPRKCTAPTRVTCRLVKRHRLATMPPMVEGEGLASRLIEVGPSGAQFLGKLHLPTAPPPLNEGESLVSRILQLGPPGTKFLGPVIVEIPHFAALRGKERELVVLRSENGDSWKEHYCEYTEDELNEILNGMDEVLDSPEDLEKKRICRIITRDFPQYFAVVSRIKQDSNLIGPEGGVLSSTVVPQVQAVFPEGALTKRIRVGLQAQPMHSELVKKILGNKATFSPIVTLEPRRRKFHKPITMTIPVPKAASDVMLNGFGGDAPTLRLLCSITGGTTPAQWEDITGTTPLTFINECVSFTTNVSARFWLIDCRQIQESVTFASQVYREIICVPYMAKFVVFAKSHDPIEARLRCFCMTDDKVDKTLEQQENFAEVARSRDVEVLEGKPIYVDCFGNLVPLTKSGQHHIFSFFAFKENRLPLFVKVRDTTQEPCGRLSFMKEPKSTRGLVHQAICNLNITLPIYTKESESDQEQEEEIDMTSEKNDETESTETSVLKSHLVNEVPVLASPDLLSEVSEMKQDLIKMTAILTTDVSDKAESIKVKELVKAAEEEPGEPFEIVERVKEDLEKVNEILRSGTCTSDEGSMQRSQSERVLVEEEWVIVSEEEIEEAKQKASLEITEYPCVEIRLEKEAKVKAEKDSTGLVNYLINDLSLYGSRHEVQPQTVQDVAGEKCKSVAISRSTENEEKSAPPDESQSTQEQHKPSLGIKKPVRRKLKEKQKQKEESLQAGADKNEFKKCSSEESLDEESGLAPEPLPTAKATSPLIEETPIGSIKDKVKALQKRVEDEQKGRSKLPVRVKGKEDVPKKTTHRIHPAASPSLKSERHAPASPSSKTDRHTSLSTFVKTERHPPVSPSSKTEKHSPVSPSAKTERHPPVSSSSKTEKHSPVSPSTKAERHSPGSPSAKTERHTPVSPSGKTDKRPTASPSGRPERHPPVSPGRTEKRLPVSPSGRMEKHPPVSTSGKTEKHLPVSPSGKTDKQPPVSPTSKTERIEETMSVRELMKAFQSGQDPSKHKTGLFEHKSVKQKQTQEKGKARVEKEKGQVITQRETQKTESQTIKRGQRFLVTGTSESKKLVRASSIGLKRQDIVGEKEKAFSHVTPEPAQLAPQEESHKESEVPKEKMADEQGEMDLQISPDRKTSTDFSDVIKQELEDNDKYQQFRLSEETEKAQLHLDQVLTSPFNTTFPLDYMKDEFLPALSLHTSALDGSSESLKHEGIADSPCGSLMEGTPQISSEESYKHEGLAETPETSPESLSFSPKKSEKDTEETTKLEAPKESHSEKEHPTTKDLSDGSEEQGAAISEDTDLSVDGVLKETTIDFSKDSCPKQEDCLGRSSVSLAEETPKELTKEASSDEVQLTSDSSAHKVQTDVEVLKSTTTEPSDDTKSSPLPDASVKTDSGTESKPQGVIRSPQGLELALPRCDSEILSPVADESLAVSHKDSLEASPVLEDNSSHKTPDSLEPSPLKESPCRDSLESSPVEPKMKAEILQSHFPLPAAVTKVELFTEVASMRSRLLRDPDGSAEDDSLEQTSLMESSGKSPLSPDTPSSEEISYEVTPKATDANTPKPAVIHECAEEDDSENGDKKRFTPEEEMFKMVTKIKTFDELEQEAKQKRDYKKEPKQEESSSSDPDADSSADLDEPKHVESVEGESGVPALATSESRKASSSSESEPELTQLKTGADSGLLEEPVIRVQPPSPLPSSMDSNSSPEEVQFQPIVSKQYTFKMKEEILEEPGKSAEEKDSESHLPEDNQNITTDGPDMSYDLNRDTDQPKICDGNGCEAVCPSSSGIPIYSGLQSSTGDDIDEQLLIHKESLALEDNHKTDTEDEELDGSKVESLQVECSSESSSSLSSLTHCPVPEGKELDEDVSSTSSSIKMEVTKNVQTFESLPTDCSTKESSSTTQTDRLSVEVPVSDPAETDEIYDPQITSPYENVPSQSFFPSEESKTQADERHTTSFHSSAVYSATITSSVENVVVESSSSGTVVSKESNFENQDMEIESKQECSAREKQSDRAASSVEPTITNTSAVVGGQISKVIITKTDVDSDSWSEIREDDEAFEARVKEEEQKIFGLMVDRQSQGTTPDTTPARTPTEEGTPTSEQNPFLFQEGKLFEMTRSGAIDMTKRSYADESFHFFQIGQESKEDTLSEDMKEGASKAEPLQMETSAKSLTLSESKETFDDEADLLPADLSEKVDEAPASDAQLNSQMGMSASVETSTKEVTSAGSEDLATMQMSETPPVSNMKQTTCPDSPEPVVQVQLDFSTVTRSVYSDREDDSPDSSPEEQKSVIEIPTAPMENVPSTESKSKIPIRTMPPSTPAPPSAEYESSLSEDFLPSLDEESKDDETKPKSKIPIKAPIQRAEQQLSQVDSSLQKTVAPQGLDMTSGTPDSRSKSESDASPLDSKTKCPVKTKSYTEAETESREKAGELELESEEGATRPKIFSRLPVKSKSTTSSCRGSISPTTESKEHFFDLYRNSIEFFEEISDEASKLVDRLTQSEREQELVSDDESSSALEVSVIENLPPVETEHSVPEDIFDTRPIWDESIETLIERIPDENGHDHVEDPQDEQERIEERLAYIADHLGFSWTELARELDFTEEQIHQIRIENPNSLQDQSHALLKYWLERDGKHATDTSLIECLTKINRMDIVHLMEASTEPLQERISHSYAEIEQTITLDHSEGFSVLQEELCTTQHKQKEEQPVSKESESCDRPPIVSEEDISVGYSTFQDNIPKTEGDSSVAELLPQTDKEQVQQDFSGKMQDLTEESSLEHQQEYFVTTPGTEVSETQKATIVPVSPSKSPEEIDTPLEEEKPPQTPTSSEQVGSPIIQEPEESPVQREESSSRRTSLVIVESADDQPQISERTDEDAAFHKELTEELGELEASSDEEAMVTTRVVRRRVIIQGDDMPDIPPETVTEEEYIDEHGHTVVRKVTRKIIRRYVTSDGTEKEEITMQGLPQEPVSIEEGDGYSKVIKRIVLKSDTEQSEVTLSEPSILSSSSQFQAEPVEGRRVSKVVKTTMVHGERMEKHLGDASLASDLPSAKDDFEEALSYTGSHMKVHFPSLIENEILKEDGSIIKRTTMSKASTQKRAVVKDQHGKHIHLEHLEDVPEALDQDDLQHDLQQLLRHFCKEDSKQEAN</sequence>